<dbReference type="AlphaFoldDB" id="A0A0R3TM17"/>
<dbReference type="EMBL" id="UZAE01012263">
    <property type="protein sequence ID" value="VDO04246.1"/>
    <property type="molecule type" value="Genomic_DNA"/>
</dbReference>
<feature type="transmembrane region" description="Helical" evidence="2">
    <location>
        <begin position="132"/>
        <end position="157"/>
    </location>
</feature>
<name>A0A0R3TM17_RODNA</name>
<protein>
    <submittedName>
        <fullName evidence="3 5">Uncharacterized protein</fullName>
    </submittedName>
</protein>
<keyword evidence="4" id="KW-1185">Reference proteome</keyword>
<dbReference type="WBParaSite" id="HNAJ_0000833501-mRNA-1">
    <property type="protein sequence ID" value="HNAJ_0000833501-mRNA-1"/>
    <property type="gene ID" value="HNAJ_0000833501"/>
</dbReference>
<keyword evidence="2" id="KW-0472">Membrane</keyword>
<sequence>MSKDDGQFSGFVRPILPTIGANKFQSDYVFSPNSMTIQGPGGALDLSLYNYHPHQGNSTQNPVSASTEDDVICSNQHQNPPNSSTKKKRFKGPRKSSLLDRFILALEDKRIMEDGEDAHQLDDIKMPRLSKVLNIIFITAGVCFLLAVVIVILYTAFARSVAMTLNCFPIFPFKTNEIQVMRLLHSNICW</sequence>
<dbReference type="Proteomes" id="UP000278807">
    <property type="component" value="Unassembled WGS sequence"/>
</dbReference>
<gene>
    <name evidence="3" type="ORF">HNAJ_LOCUS8331</name>
</gene>
<evidence type="ECO:0000256" key="2">
    <source>
        <dbReference type="SAM" id="Phobius"/>
    </source>
</evidence>
<reference evidence="5" key="1">
    <citation type="submission" date="2017-02" db="UniProtKB">
        <authorList>
            <consortium name="WormBaseParasite"/>
        </authorList>
    </citation>
    <scope>IDENTIFICATION</scope>
</reference>
<evidence type="ECO:0000313" key="5">
    <source>
        <dbReference type="WBParaSite" id="HNAJ_0000833501-mRNA-1"/>
    </source>
</evidence>
<accession>A0A0R3TM17</accession>
<evidence type="ECO:0000256" key="1">
    <source>
        <dbReference type="SAM" id="MobiDB-lite"/>
    </source>
</evidence>
<feature type="compositionally biased region" description="Polar residues" evidence="1">
    <location>
        <begin position="55"/>
        <end position="66"/>
    </location>
</feature>
<keyword evidence="2" id="KW-1133">Transmembrane helix</keyword>
<proteinExistence type="predicted"/>
<reference evidence="3 4" key="2">
    <citation type="submission" date="2018-11" db="EMBL/GenBank/DDBJ databases">
        <authorList>
            <consortium name="Pathogen Informatics"/>
        </authorList>
    </citation>
    <scope>NUCLEOTIDE SEQUENCE [LARGE SCALE GENOMIC DNA]</scope>
</reference>
<feature type="compositionally biased region" description="Polar residues" evidence="1">
    <location>
        <begin position="73"/>
        <end position="84"/>
    </location>
</feature>
<feature type="region of interest" description="Disordered" evidence="1">
    <location>
        <begin position="55"/>
        <end position="94"/>
    </location>
</feature>
<feature type="compositionally biased region" description="Basic residues" evidence="1">
    <location>
        <begin position="85"/>
        <end position="94"/>
    </location>
</feature>
<evidence type="ECO:0000313" key="4">
    <source>
        <dbReference type="Proteomes" id="UP000278807"/>
    </source>
</evidence>
<dbReference type="STRING" id="102285.A0A0R3TM17"/>
<evidence type="ECO:0000313" key="3">
    <source>
        <dbReference type="EMBL" id="VDO04246.1"/>
    </source>
</evidence>
<keyword evidence="2" id="KW-0812">Transmembrane</keyword>
<organism evidence="5">
    <name type="scientific">Rodentolepis nana</name>
    <name type="common">Dwarf tapeworm</name>
    <name type="synonym">Hymenolepis nana</name>
    <dbReference type="NCBI Taxonomy" id="102285"/>
    <lineage>
        <taxon>Eukaryota</taxon>
        <taxon>Metazoa</taxon>
        <taxon>Spiralia</taxon>
        <taxon>Lophotrochozoa</taxon>
        <taxon>Platyhelminthes</taxon>
        <taxon>Cestoda</taxon>
        <taxon>Eucestoda</taxon>
        <taxon>Cyclophyllidea</taxon>
        <taxon>Hymenolepididae</taxon>
        <taxon>Rodentolepis</taxon>
    </lineage>
</organism>
<dbReference type="OrthoDB" id="6256667at2759"/>